<comment type="similarity">
    <text evidence="1">Belongs to the aldehyde dehydrogenase family.</text>
</comment>
<dbReference type="PANTHER" id="PTHR42804">
    <property type="entry name" value="ALDEHYDE DEHYDROGENASE"/>
    <property type="match status" value="1"/>
</dbReference>
<dbReference type="GO" id="GO:0036243">
    <property type="term" value="F:succinate-semialdehyde dehydrogenase (NADP+) activity"/>
    <property type="evidence" value="ECO:0007669"/>
    <property type="project" value="UniProtKB-EC"/>
</dbReference>
<organism evidence="4 5">
    <name type="scientific">Rubripirellula reticaptiva</name>
    <dbReference type="NCBI Taxonomy" id="2528013"/>
    <lineage>
        <taxon>Bacteria</taxon>
        <taxon>Pseudomonadati</taxon>
        <taxon>Planctomycetota</taxon>
        <taxon>Planctomycetia</taxon>
        <taxon>Pirellulales</taxon>
        <taxon>Pirellulaceae</taxon>
        <taxon>Rubripirellula</taxon>
    </lineage>
</organism>
<evidence type="ECO:0000256" key="2">
    <source>
        <dbReference type="ARBA" id="ARBA00023002"/>
    </source>
</evidence>
<dbReference type="Gene3D" id="3.40.605.10">
    <property type="entry name" value="Aldehyde Dehydrogenase, Chain A, domain 1"/>
    <property type="match status" value="1"/>
</dbReference>
<dbReference type="RefSeq" id="WP_246151705.1">
    <property type="nucleotide sequence ID" value="NZ_SJPX01000003.1"/>
</dbReference>
<evidence type="ECO:0000313" key="5">
    <source>
        <dbReference type="Proteomes" id="UP000317977"/>
    </source>
</evidence>
<evidence type="ECO:0000259" key="3">
    <source>
        <dbReference type="Pfam" id="PF00171"/>
    </source>
</evidence>
<accession>A0A5C6EU57</accession>
<feature type="domain" description="Aldehyde dehydrogenase" evidence="3">
    <location>
        <begin position="8"/>
        <end position="420"/>
    </location>
</feature>
<name>A0A5C6EU57_9BACT</name>
<dbReference type="EC" id="1.2.1.79" evidence="4"/>
<dbReference type="Pfam" id="PF00171">
    <property type="entry name" value="Aldedh"/>
    <property type="match status" value="1"/>
</dbReference>
<evidence type="ECO:0000313" key="4">
    <source>
        <dbReference type="EMBL" id="TWU51924.1"/>
    </source>
</evidence>
<keyword evidence="5" id="KW-1185">Reference proteome</keyword>
<keyword evidence="2 4" id="KW-0560">Oxidoreductase</keyword>
<dbReference type="PANTHER" id="PTHR42804:SF1">
    <property type="entry name" value="ALDEHYDE DEHYDROGENASE-RELATED"/>
    <property type="match status" value="1"/>
</dbReference>
<dbReference type="InterPro" id="IPR015590">
    <property type="entry name" value="Aldehyde_DH_dom"/>
</dbReference>
<dbReference type="InterPro" id="IPR016161">
    <property type="entry name" value="Ald_DH/histidinol_DH"/>
</dbReference>
<gene>
    <name evidence="4" type="primary">gabD</name>
    <name evidence="4" type="ORF">Poly59_35200</name>
</gene>
<dbReference type="EMBL" id="SJPX01000003">
    <property type="protein sequence ID" value="TWU51924.1"/>
    <property type="molecule type" value="Genomic_DNA"/>
</dbReference>
<comment type="caution">
    <text evidence="4">The sequence shown here is derived from an EMBL/GenBank/DDBJ whole genome shotgun (WGS) entry which is preliminary data.</text>
</comment>
<sequence length="467" mass="49805">MADPDETRCWSSLSIKERCQIVAGVATVMADATEELIRLCTSDQRRDPVETITSELLPLASALRWIGRRGTKVLAPRKCGIAGRPVWLAGVHSTVSRQPHGKVLILGAWNYPLLLTGVQMAQGLAAGNRVIVKPAIGCEAATERMIQAFHAGGVPTTELIQIDSSADAAIRVIDAGVDLIVLTGAASTGRAVMRQAAETLTPTIMELSGCDAVIVMPDADIERAADAIDFALNFNSGATCIAPRRLIAESTTADQLKSALVKRQVSRRDVIVHSSARSTVADIIERSIASGCVDVTNKFDATFLRQTGKMAPAILDSVEPHHPVASADLFAPVTSIMRVEKIDDAVRIVNDCPYRLAASVFGNRKGAVAIASRLSVGSVSINDVIVPTADPRVPFGGRGSSGFGVTRGEEGLLAMTTAKVTAVRHGKWMPHLRPRTDKDIQILSALVALLHGSMNVRWKAIRRVLGK</sequence>
<dbReference type="Proteomes" id="UP000317977">
    <property type="component" value="Unassembled WGS sequence"/>
</dbReference>
<protein>
    <submittedName>
        <fullName evidence="4">Succinate-semialdehyde dehydrogenase [NADP(+)]</fullName>
        <ecNumber evidence="4">1.2.1.79</ecNumber>
    </submittedName>
</protein>
<dbReference type="AlphaFoldDB" id="A0A5C6EU57"/>
<evidence type="ECO:0000256" key="1">
    <source>
        <dbReference type="ARBA" id="ARBA00009986"/>
    </source>
</evidence>
<proteinExistence type="inferred from homology"/>
<dbReference type="InterPro" id="IPR016163">
    <property type="entry name" value="Ald_DH_C"/>
</dbReference>
<dbReference type="Gene3D" id="3.40.309.10">
    <property type="entry name" value="Aldehyde Dehydrogenase, Chain A, domain 2"/>
    <property type="match status" value="1"/>
</dbReference>
<dbReference type="InterPro" id="IPR016162">
    <property type="entry name" value="Ald_DH_N"/>
</dbReference>
<dbReference type="SUPFAM" id="SSF53720">
    <property type="entry name" value="ALDH-like"/>
    <property type="match status" value="1"/>
</dbReference>
<reference evidence="4 5" key="1">
    <citation type="submission" date="2019-02" db="EMBL/GenBank/DDBJ databases">
        <title>Deep-cultivation of Planctomycetes and their phenomic and genomic characterization uncovers novel biology.</title>
        <authorList>
            <person name="Wiegand S."/>
            <person name="Jogler M."/>
            <person name="Boedeker C."/>
            <person name="Pinto D."/>
            <person name="Vollmers J."/>
            <person name="Rivas-Marin E."/>
            <person name="Kohn T."/>
            <person name="Peeters S.H."/>
            <person name="Heuer A."/>
            <person name="Rast P."/>
            <person name="Oberbeckmann S."/>
            <person name="Bunk B."/>
            <person name="Jeske O."/>
            <person name="Meyerdierks A."/>
            <person name="Storesund J.E."/>
            <person name="Kallscheuer N."/>
            <person name="Luecker S."/>
            <person name="Lage O.M."/>
            <person name="Pohl T."/>
            <person name="Merkel B.J."/>
            <person name="Hornburger P."/>
            <person name="Mueller R.-W."/>
            <person name="Bruemmer F."/>
            <person name="Labrenz M."/>
            <person name="Spormann A.M."/>
            <person name="Op Den Camp H."/>
            <person name="Overmann J."/>
            <person name="Amann R."/>
            <person name="Jetten M.S.M."/>
            <person name="Mascher T."/>
            <person name="Medema M.H."/>
            <person name="Devos D.P."/>
            <person name="Kaster A.-K."/>
            <person name="Ovreas L."/>
            <person name="Rohde M."/>
            <person name="Galperin M.Y."/>
            <person name="Jogler C."/>
        </authorList>
    </citation>
    <scope>NUCLEOTIDE SEQUENCE [LARGE SCALE GENOMIC DNA]</scope>
    <source>
        <strain evidence="4 5">Poly59</strain>
    </source>
</reference>